<gene>
    <name evidence="4" type="ORF">HV183_20270</name>
</gene>
<proteinExistence type="predicted"/>
<dbReference type="AlphaFoldDB" id="A0AAE7L0C9"/>
<organism evidence="4 5">
    <name type="scientific">Citrobacter freundii</name>
    <dbReference type="NCBI Taxonomy" id="546"/>
    <lineage>
        <taxon>Bacteria</taxon>
        <taxon>Pseudomonadati</taxon>
        <taxon>Pseudomonadota</taxon>
        <taxon>Gammaproteobacteria</taxon>
        <taxon>Enterobacterales</taxon>
        <taxon>Enterobacteriaceae</taxon>
        <taxon>Citrobacter</taxon>
        <taxon>Citrobacter freundii complex</taxon>
    </lineage>
</organism>
<accession>A0AAE7L0C9</accession>
<keyword evidence="1" id="KW-1133">Transmembrane helix</keyword>
<keyword evidence="1" id="KW-0472">Membrane</keyword>
<evidence type="ECO:0000313" key="5">
    <source>
        <dbReference type="Proteomes" id="UP000510650"/>
    </source>
</evidence>
<evidence type="ECO:0000313" key="4">
    <source>
        <dbReference type="EMBL" id="QLO15582.1"/>
    </source>
</evidence>
<dbReference type="Proteomes" id="UP000510650">
    <property type="component" value="Chromosome"/>
</dbReference>
<sequence length="456" mass="50877">MDKNRISTGSDPRTFAEFGLLRDEINKLTHPARPDVDWQKVEQLSLALFRNNGIELQTLAWYTVARIRNADLIGLAEGCELLEALLTYHWTTIWPQQTHVRIDILAWLSTRLQQELRTLTLSYADLATVYRVEKSLKQACEVLQRLELKALSKLETVVAWMHNAALRLETSEAESGAAVVMASAPASGEHKEMRAVTVNNISNSLPQLVFVVNETAASEQVNTAGFTSHVSSGRRQLLQGFATGVLFAAVVSVGIVWGINAMQASQYDVVQPLPMSLTPAQLSVLKQSSDLDEKKQNVLASTQKQLDVLHHQQPLWSREYASAIAQQAATLWPEEAQAAELVSGLYKQWATEALPDGALLNWHHAQLGLETLTAQLNALDERKGKYLTGSELKSAIFAIRRQLDETPPPEELLRKMDVELKTQGSISPALYQQLDMRLNQLLNRYALLKQSVKRSE</sequence>
<dbReference type="InterPro" id="IPR010657">
    <property type="entry name" value="ImpA_N"/>
</dbReference>
<evidence type="ECO:0000259" key="2">
    <source>
        <dbReference type="Pfam" id="PF06812"/>
    </source>
</evidence>
<protein>
    <submittedName>
        <fullName evidence="4">Type VI secretion system ImpA family N-terminal domain-containing protein</fullName>
    </submittedName>
</protein>
<reference evidence="5" key="1">
    <citation type="submission" date="2020-06" db="EMBL/GenBank/DDBJ databases">
        <title>REHAB project genomes.</title>
        <authorList>
            <person name="Shaw L.P."/>
        </authorList>
    </citation>
    <scope>NUCLEOTIDE SEQUENCE [LARGE SCALE GENOMIC DNA]</scope>
    <source>
        <strain evidence="5">RHBSTW-00398</strain>
    </source>
</reference>
<dbReference type="Pfam" id="PF06812">
    <property type="entry name" value="ImpA_N"/>
    <property type="match status" value="1"/>
</dbReference>
<evidence type="ECO:0000259" key="3">
    <source>
        <dbReference type="Pfam" id="PF12486"/>
    </source>
</evidence>
<feature type="domain" description="ImpA C-terminal" evidence="3">
    <location>
        <begin position="302"/>
        <end position="448"/>
    </location>
</feature>
<dbReference type="RefSeq" id="WP_181218139.1">
    <property type="nucleotide sequence ID" value="NZ_CP055538.1"/>
</dbReference>
<dbReference type="Pfam" id="PF12486">
    <property type="entry name" value="VasL"/>
    <property type="match status" value="1"/>
</dbReference>
<dbReference type="PANTHER" id="PTHR37024:SF5">
    <property type="entry name" value="IMPA N-TERMINAL DOMAIN-CONTAINING PROTEIN"/>
    <property type="match status" value="1"/>
</dbReference>
<feature type="transmembrane region" description="Helical" evidence="1">
    <location>
        <begin position="237"/>
        <end position="259"/>
    </location>
</feature>
<dbReference type="PANTHER" id="PTHR37024">
    <property type="entry name" value="TYPE VI SECRETION SYSTEM DUF2094 AND IMPA-RELATED DOMAIN PROTEIN"/>
    <property type="match status" value="1"/>
</dbReference>
<evidence type="ECO:0000256" key="1">
    <source>
        <dbReference type="SAM" id="Phobius"/>
    </source>
</evidence>
<dbReference type="InterPro" id="IPR021069">
    <property type="entry name" value="ImpA_C"/>
</dbReference>
<feature type="domain" description="ImpA N-terminal" evidence="2">
    <location>
        <begin position="8"/>
        <end position="109"/>
    </location>
</feature>
<name>A0AAE7L0C9_CITFR</name>
<dbReference type="EMBL" id="CP055538">
    <property type="protein sequence ID" value="QLO15582.1"/>
    <property type="molecule type" value="Genomic_DNA"/>
</dbReference>
<keyword evidence="1" id="KW-0812">Transmembrane</keyword>